<feature type="non-terminal residue" evidence="2">
    <location>
        <position position="1"/>
    </location>
</feature>
<dbReference type="AlphaFoldDB" id="X1FGP3"/>
<evidence type="ECO:0000256" key="1">
    <source>
        <dbReference type="SAM" id="Phobius"/>
    </source>
</evidence>
<evidence type="ECO:0000313" key="2">
    <source>
        <dbReference type="EMBL" id="GAH44826.1"/>
    </source>
</evidence>
<gene>
    <name evidence="2" type="ORF">S03H2_14578</name>
</gene>
<protein>
    <recommendedName>
        <fullName evidence="3">Major facilitator superfamily (MFS) profile domain-containing protein</fullName>
    </recommendedName>
</protein>
<sequence>LLAGYIFDITGSYDIAIIVGAAVLFVAAGCSFIIKAPGTSRAI</sequence>
<comment type="caution">
    <text evidence="2">The sequence shown here is derived from an EMBL/GenBank/DDBJ whole genome shotgun (WGS) entry which is preliminary data.</text>
</comment>
<keyword evidence="1" id="KW-0812">Transmembrane</keyword>
<dbReference type="EMBL" id="BARU01007400">
    <property type="protein sequence ID" value="GAH44826.1"/>
    <property type="molecule type" value="Genomic_DNA"/>
</dbReference>
<accession>X1FGP3</accession>
<reference evidence="2" key="1">
    <citation type="journal article" date="2014" name="Front. Microbiol.">
        <title>High frequency of phylogenetically diverse reductive dehalogenase-homologous genes in deep subseafloor sedimentary metagenomes.</title>
        <authorList>
            <person name="Kawai M."/>
            <person name="Futagami T."/>
            <person name="Toyoda A."/>
            <person name="Takaki Y."/>
            <person name="Nishi S."/>
            <person name="Hori S."/>
            <person name="Arai W."/>
            <person name="Tsubouchi T."/>
            <person name="Morono Y."/>
            <person name="Uchiyama I."/>
            <person name="Ito T."/>
            <person name="Fujiyama A."/>
            <person name="Inagaki F."/>
            <person name="Takami H."/>
        </authorList>
    </citation>
    <scope>NUCLEOTIDE SEQUENCE</scope>
    <source>
        <strain evidence="2">Expedition CK06-06</strain>
    </source>
</reference>
<proteinExistence type="predicted"/>
<feature type="transmembrane region" description="Helical" evidence="1">
    <location>
        <begin position="15"/>
        <end position="34"/>
    </location>
</feature>
<name>X1FGP3_9ZZZZ</name>
<evidence type="ECO:0008006" key="3">
    <source>
        <dbReference type="Google" id="ProtNLM"/>
    </source>
</evidence>
<keyword evidence="1" id="KW-0472">Membrane</keyword>
<organism evidence="2">
    <name type="scientific">marine sediment metagenome</name>
    <dbReference type="NCBI Taxonomy" id="412755"/>
    <lineage>
        <taxon>unclassified sequences</taxon>
        <taxon>metagenomes</taxon>
        <taxon>ecological metagenomes</taxon>
    </lineage>
</organism>
<keyword evidence="1" id="KW-1133">Transmembrane helix</keyword>